<evidence type="ECO:0000313" key="16">
    <source>
        <dbReference type="EMBL" id="CEZ19838.1"/>
    </source>
</evidence>
<dbReference type="Proteomes" id="UP000064007">
    <property type="component" value="Chromosome 1"/>
</dbReference>
<dbReference type="InterPro" id="IPR012910">
    <property type="entry name" value="Plug_dom"/>
</dbReference>
<feature type="domain" description="TonB-dependent receptor plug" evidence="15">
    <location>
        <begin position="48"/>
        <end position="158"/>
    </location>
</feature>
<feature type="region of interest" description="Disordered" evidence="12">
    <location>
        <begin position="409"/>
        <end position="429"/>
    </location>
</feature>
<evidence type="ECO:0000256" key="7">
    <source>
        <dbReference type="ARBA" id="ARBA00023136"/>
    </source>
</evidence>
<reference evidence="17" key="1">
    <citation type="submission" date="2014-12" db="EMBL/GenBank/DDBJ databases">
        <authorList>
            <person name="Salcher M.M."/>
        </authorList>
    </citation>
    <scope>NUCLEOTIDE SEQUENCE [LARGE SCALE GENOMIC DNA]</scope>
    <source>
        <strain evidence="17">MMS-10A-171</strain>
    </source>
</reference>
<dbReference type="Pfam" id="PF07715">
    <property type="entry name" value="Plug"/>
    <property type="match status" value="1"/>
</dbReference>
<gene>
    <name evidence="16" type="ORF">BN1208_0954</name>
</gene>
<dbReference type="Pfam" id="PF00593">
    <property type="entry name" value="TonB_dep_Rec_b-barrel"/>
    <property type="match status" value="1"/>
</dbReference>
<keyword evidence="17" id="KW-1185">Reference proteome</keyword>
<evidence type="ECO:0000256" key="4">
    <source>
        <dbReference type="ARBA" id="ARBA00022452"/>
    </source>
</evidence>
<keyword evidence="4 10" id="KW-1134">Transmembrane beta strand</keyword>
<accession>A0A0D6EX62</accession>
<dbReference type="InterPro" id="IPR036942">
    <property type="entry name" value="Beta-barrel_TonB_sf"/>
</dbReference>
<keyword evidence="13" id="KW-0732">Signal</keyword>
<dbReference type="InterPro" id="IPR039426">
    <property type="entry name" value="TonB-dep_rcpt-like"/>
</dbReference>
<evidence type="ECO:0000256" key="9">
    <source>
        <dbReference type="ARBA" id="ARBA00023237"/>
    </source>
</evidence>
<dbReference type="KEGG" id="mbat:BN1208_0954"/>
<name>A0A0D6EX62_9PROT</name>
<keyword evidence="3 10" id="KW-0813">Transport</keyword>
<evidence type="ECO:0000259" key="15">
    <source>
        <dbReference type="Pfam" id="PF07715"/>
    </source>
</evidence>
<dbReference type="PANTHER" id="PTHR30069:SF39">
    <property type="entry name" value="BLL6183 PROTEIN"/>
    <property type="match status" value="1"/>
</dbReference>
<keyword evidence="8 16" id="KW-0675">Receptor</keyword>
<dbReference type="Gene3D" id="2.40.170.20">
    <property type="entry name" value="TonB-dependent receptor, beta-barrel domain"/>
    <property type="match status" value="1"/>
</dbReference>
<keyword evidence="7 10" id="KW-0472">Membrane</keyword>
<dbReference type="GO" id="GO:0015344">
    <property type="term" value="F:siderophore uptake transmembrane transporter activity"/>
    <property type="evidence" value="ECO:0007669"/>
    <property type="project" value="TreeGrafter"/>
</dbReference>
<dbReference type="STRING" id="1581557.BN1208_0954"/>
<dbReference type="InterPro" id="IPR037066">
    <property type="entry name" value="Plug_dom_sf"/>
</dbReference>
<dbReference type="OrthoDB" id="98353at2"/>
<dbReference type="GO" id="GO:0009279">
    <property type="term" value="C:cell outer membrane"/>
    <property type="evidence" value="ECO:0007669"/>
    <property type="project" value="UniProtKB-SubCell"/>
</dbReference>
<evidence type="ECO:0000256" key="6">
    <source>
        <dbReference type="ARBA" id="ARBA00023077"/>
    </source>
</evidence>
<evidence type="ECO:0000256" key="8">
    <source>
        <dbReference type="ARBA" id="ARBA00023170"/>
    </source>
</evidence>
<dbReference type="GO" id="GO:0044718">
    <property type="term" value="P:siderophore transmembrane transport"/>
    <property type="evidence" value="ECO:0007669"/>
    <property type="project" value="TreeGrafter"/>
</dbReference>
<evidence type="ECO:0000259" key="14">
    <source>
        <dbReference type="Pfam" id="PF00593"/>
    </source>
</evidence>
<keyword evidence="9 10" id="KW-0998">Cell outer membrane</keyword>
<dbReference type="AlphaFoldDB" id="A0A0D6EX62"/>
<dbReference type="EMBL" id="LN827929">
    <property type="protein sequence ID" value="CEZ19838.1"/>
    <property type="molecule type" value="Genomic_DNA"/>
</dbReference>
<evidence type="ECO:0000256" key="5">
    <source>
        <dbReference type="ARBA" id="ARBA00022692"/>
    </source>
</evidence>
<feature type="chain" id="PRO_5002303606" evidence="13">
    <location>
        <begin position="22"/>
        <end position="823"/>
    </location>
</feature>
<dbReference type="PANTHER" id="PTHR30069">
    <property type="entry name" value="TONB-DEPENDENT OUTER MEMBRANE RECEPTOR"/>
    <property type="match status" value="1"/>
</dbReference>
<keyword evidence="6 11" id="KW-0798">TonB box</keyword>
<protein>
    <submittedName>
        <fullName evidence="16">TonB-dependent receptor</fullName>
    </submittedName>
</protein>
<evidence type="ECO:0000256" key="11">
    <source>
        <dbReference type="RuleBase" id="RU003357"/>
    </source>
</evidence>
<evidence type="ECO:0000256" key="10">
    <source>
        <dbReference type="PROSITE-ProRule" id="PRU01360"/>
    </source>
</evidence>
<evidence type="ECO:0000313" key="17">
    <source>
        <dbReference type="Proteomes" id="UP000064007"/>
    </source>
</evidence>
<comment type="subcellular location">
    <subcellularLocation>
        <location evidence="1 10">Cell outer membrane</location>
        <topology evidence="1 10">Multi-pass membrane protein</topology>
    </subcellularLocation>
</comment>
<evidence type="ECO:0000256" key="13">
    <source>
        <dbReference type="SAM" id="SignalP"/>
    </source>
</evidence>
<proteinExistence type="inferred from homology"/>
<organism evidence="16 17">
    <name type="scientific">Candidatus Methylopumilus planktonicus</name>
    <dbReference type="NCBI Taxonomy" id="1581557"/>
    <lineage>
        <taxon>Bacteria</taxon>
        <taxon>Pseudomonadati</taxon>
        <taxon>Pseudomonadota</taxon>
        <taxon>Betaproteobacteria</taxon>
        <taxon>Nitrosomonadales</taxon>
        <taxon>Methylophilaceae</taxon>
        <taxon>Candidatus Methylopumilus</taxon>
    </lineage>
</organism>
<dbReference type="HOGENOM" id="CLU_008654_0_0_4"/>
<evidence type="ECO:0000256" key="2">
    <source>
        <dbReference type="ARBA" id="ARBA00009810"/>
    </source>
</evidence>
<dbReference type="Gene3D" id="2.170.130.10">
    <property type="entry name" value="TonB-dependent receptor, plug domain"/>
    <property type="match status" value="1"/>
</dbReference>
<evidence type="ECO:0000256" key="3">
    <source>
        <dbReference type="ARBA" id="ARBA00022448"/>
    </source>
</evidence>
<dbReference type="InterPro" id="IPR000531">
    <property type="entry name" value="Beta-barrel_TonB"/>
</dbReference>
<sequence length="823" mass="89600">MKLKNSAIVAIALASSVSLGAAEKFTTSTINVISTTPLPSIGLPLNIIPANIQIFDSKDLRNQPGVTFADQLINNAQGVTFSETQGNPWQPDVMFRGFSASPLAGTPQGMSVYVDGVKVNEAFGDTVHWDLIPNFAIQNMQVVPGSNPVYGMNTLGGAIAIQTKDGRNNRGAALEVEGGSWGRKRALAQFGGVSKDGSVDYFFGAQNIDEDGWRKHSPTHINQTFGKIGWQNESSKLDLSYIGAYNNMIGNGLTPIDMLGSDRTGIHTTPDQTKNYLNHFALNGAHWLNKDVMLSGNTYYRTSNRNTLNGDANDDFRTYKTLDPASTSGGVDTAGFCRPRGTDSLGEDYDKEACAPGILNRSRIKQRNLGFNLQAAFNQDIWGKKNQFITGLGYDLARTKLTQTEQISEVSAGTAGEADGSPVPSGGTNIAAGTWFDSARRPINLDEEVELDVLLGGRSRTASLFATDTLSLNSQWHLTASARYNHTKVRNRDHIRYGDASLTGDHNFNRVNPSLGLTYTPNDNLSVFGSYSESNRAPTSIELGCANPARPCKLPNAMASDPPLDQVVAKTYEGGLRGKLTESLKWNASIYRTMNHDDIHFINSSTNSGALGYFDNVGRTKRQGFDLGLNGTIDKFFFRAGYSFISAKYDSDIQLLNEINSSNDDDVVNVRKGNYLAGIPKHQFKLRAQYEILPKWFVGSNVVYYSSQFVHGNENNAHNSNTTASDCNDSADGHEKCYGKLSGYTVVNLDTQYDAGQGWKLFAKAVNIFDKEYYSGGRLAETYFSPTGTWGTDDRGVTGVVPGAPRAAWVGLRYEFGGAPEAK</sequence>
<dbReference type="RefSeq" id="WP_052734677.1">
    <property type="nucleotide sequence ID" value="NZ_LN827929.1"/>
</dbReference>
<dbReference type="SUPFAM" id="SSF56935">
    <property type="entry name" value="Porins"/>
    <property type="match status" value="1"/>
</dbReference>
<comment type="similarity">
    <text evidence="2 10 11">Belongs to the TonB-dependent receptor family.</text>
</comment>
<evidence type="ECO:0000256" key="12">
    <source>
        <dbReference type="SAM" id="MobiDB-lite"/>
    </source>
</evidence>
<feature type="signal peptide" evidence="13">
    <location>
        <begin position="1"/>
        <end position="21"/>
    </location>
</feature>
<evidence type="ECO:0000256" key="1">
    <source>
        <dbReference type="ARBA" id="ARBA00004571"/>
    </source>
</evidence>
<keyword evidence="5 10" id="KW-0812">Transmembrane</keyword>
<dbReference type="PROSITE" id="PS52016">
    <property type="entry name" value="TONB_DEPENDENT_REC_3"/>
    <property type="match status" value="1"/>
</dbReference>
<feature type="domain" description="TonB-dependent receptor-like beta-barrel" evidence="14">
    <location>
        <begin position="229"/>
        <end position="767"/>
    </location>
</feature>